<keyword evidence="3" id="KW-0274">FAD</keyword>
<name>A0A2K2U2U4_9ACTN</name>
<dbReference type="RefSeq" id="WP_087196957.1">
    <property type="nucleotide sequence ID" value="NZ_PPEL01000077.1"/>
</dbReference>
<evidence type="ECO:0000256" key="3">
    <source>
        <dbReference type="ARBA" id="ARBA00022827"/>
    </source>
</evidence>
<dbReference type="PANTHER" id="PTHR43400">
    <property type="entry name" value="FUMARATE REDUCTASE"/>
    <property type="match status" value="1"/>
</dbReference>
<dbReference type="Pfam" id="PF00890">
    <property type="entry name" value="FAD_binding_2"/>
    <property type="match status" value="1"/>
</dbReference>
<dbReference type="PANTHER" id="PTHR43400:SF7">
    <property type="entry name" value="FAD-DEPENDENT OXIDOREDUCTASE 2 FAD BINDING DOMAIN-CONTAINING PROTEIN"/>
    <property type="match status" value="1"/>
</dbReference>
<dbReference type="Gene3D" id="3.90.700.10">
    <property type="entry name" value="Succinate dehydrogenase/fumarate reductase flavoprotein, catalytic domain"/>
    <property type="match status" value="1"/>
</dbReference>
<dbReference type="InterPro" id="IPR006311">
    <property type="entry name" value="TAT_signal"/>
</dbReference>
<keyword evidence="5" id="KW-0732">Signal</keyword>
<dbReference type="InterPro" id="IPR050315">
    <property type="entry name" value="FAD-oxidoreductase_2"/>
</dbReference>
<keyword evidence="4" id="KW-0560">Oxidoreductase</keyword>
<gene>
    <name evidence="7" type="ORF">C2L80_10805</name>
</gene>
<evidence type="ECO:0000256" key="4">
    <source>
        <dbReference type="ARBA" id="ARBA00023002"/>
    </source>
</evidence>
<dbReference type="Gene3D" id="3.50.50.60">
    <property type="entry name" value="FAD/NAD(P)-binding domain"/>
    <property type="match status" value="1"/>
</dbReference>
<protein>
    <submittedName>
        <fullName evidence="7">FAD-binding protein</fullName>
    </submittedName>
</protein>
<dbReference type="EMBL" id="PPEL01000077">
    <property type="protein sequence ID" value="PNV64656.1"/>
    <property type="molecule type" value="Genomic_DNA"/>
</dbReference>
<dbReference type="PROSITE" id="PS51257">
    <property type="entry name" value="PROKAR_LIPOPROTEIN"/>
    <property type="match status" value="1"/>
</dbReference>
<dbReference type="InterPro" id="IPR003953">
    <property type="entry name" value="FAD-dep_OxRdtase_2_FAD-bd"/>
</dbReference>
<evidence type="ECO:0000313" key="8">
    <source>
        <dbReference type="Proteomes" id="UP000236488"/>
    </source>
</evidence>
<evidence type="ECO:0000256" key="1">
    <source>
        <dbReference type="ARBA" id="ARBA00001974"/>
    </source>
</evidence>
<keyword evidence="8" id="KW-1185">Reference proteome</keyword>
<dbReference type="PRINTS" id="PR00419">
    <property type="entry name" value="ADXRDTASE"/>
</dbReference>
<sequence length="541" mass="57155">MNLSRRNFIKGAMLGVGAAASTGLIAGCSPQAAGDADGAGTAAAASEQQVPEYPVQRMGSMEPAEETFEGDVVVLGCGPGGIACATRLAEEGARVLVVEKTANVGGTGMVASGNCYISLNSRYQVEQGLEADIPAFYKEWLEAVHYHCDHEVLSTYLRNCGRVVDWLMGYGFGFNMKETPATNGLSGNAYRISQPPKDSGNREETYGAMIEVVTAAGGALHTNCTGQELIVNDEGAVVGLRAQCGGSVVDFMGKAVVLATGGYGANNDMIKRYAKVPLLGRDPVLNNGEGAQMAWAAGAAQPWNLGILCVDTLYPIDANYVSYPGGVQSLGNVMQDPAKARMHVNQLGKRFHSEDAFCWVPTYGGANGVAYDEPWLFVIADQAAIDELQAGDETVDEAYLSSMEDLGVLFKGDTPEELAEAVGWDPGAFAEEFSRYGELCAAGEDPVFFKDAKYLVPYGDGPYYAVRMAPTPFGTCGDLSVTPRMEVRGTEPGSTVTGLYAVGTETVGTMHNDYYWALGQTVGWAHTSGVLAAEEIAASVL</sequence>
<evidence type="ECO:0000313" key="7">
    <source>
        <dbReference type="EMBL" id="PNV64656.1"/>
    </source>
</evidence>
<evidence type="ECO:0000259" key="6">
    <source>
        <dbReference type="Pfam" id="PF00890"/>
    </source>
</evidence>
<organism evidence="7 8">
    <name type="scientific">Rubneribacter badeniensis</name>
    <dbReference type="NCBI Taxonomy" id="2070688"/>
    <lineage>
        <taxon>Bacteria</taxon>
        <taxon>Bacillati</taxon>
        <taxon>Actinomycetota</taxon>
        <taxon>Coriobacteriia</taxon>
        <taxon>Eggerthellales</taxon>
        <taxon>Eggerthellaceae</taxon>
        <taxon>Rubneribacter</taxon>
    </lineage>
</organism>
<comment type="caution">
    <text evidence="7">The sequence shown here is derived from an EMBL/GenBank/DDBJ whole genome shotgun (WGS) entry which is preliminary data.</text>
</comment>
<accession>A0A2K2U2U4</accession>
<dbReference type="SUPFAM" id="SSF51905">
    <property type="entry name" value="FAD/NAD(P)-binding domain"/>
    <property type="match status" value="1"/>
</dbReference>
<dbReference type="AlphaFoldDB" id="A0A2K2U2U4"/>
<dbReference type="SUPFAM" id="SSF56425">
    <property type="entry name" value="Succinate dehydrogenase/fumarate reductase flavoprotein, catalytic domain"/>
    <property type="match status" value="1"/>
</dbReference>
<feature type="signal peptide" evidence="5">
    <location>
        <begin position="1"/>
        <end position="26"/>
    </location>
</feature>
<feature type="domain" description="FAD-dependent oxidoreductase 2 FAD-binding" evidence="6">
    <location>
        <begin position="71"/>
        <end position="511"/>
    </location>
</feature>
<proteinExistence type="predicted"/>
<feature type="chain" id="PRO_5039713184" evidence="5">
    <location>
        <begin position="27"/>
        <end position="541"/>
    </location>
</feature>
<keyword evidence="2" id="KW-0285">Flavoprotein</keyword>
<reference evidence="7 8" key="1">
    <citation type="journal article" date="2018" name="Int. J. Syst. Evol. Microbiol.">
        <title>Rubneribacter badeniensis gen. nov., sp. nov. and Enteroscipio rubneri gen. nov., sp. nov., new members of the Eggerthellaceae isolated from human faeces.</title>
        <authorList>
            <person name="Danylec N."/>
            <person name="Gobl A."/>
            <person name="Stoll D.A."/>
            <person name="Hetzer B."/>
            <person name="Kulling S.E."/>
            <person name="Huch M."/>
        </authorList>
    </citation>
    <scope>NUCLEOTIDE SEQUENCE [LARGE SCALE GENOMIC DNA]</scope>
    <source>
        <strain evidence="7 8">ResAG-85</strain>
    </source>
</reference>
<dbReference type="PROSITE" id="PS51318">
    <property type="entry name" value="TAT"/>
    <property type="match status" value="1"/>
</dbReference>
<dbReference type="InterPro" id="IPR036188">
    <property type="entry name" value="FAD/NAD-bd_sf"/>
</dbReference>
<comment type="cofactor">
    <cofactor evidence="1">
        <name>FAD</name>
        <dbReference type="ChEBI" id="CHEBI:57692"/>
    </cofactor>
</comment>
<dbReference type="Proteomes" id="UP000236488">
    <property type="component" value="Unassembled WGS sequence"/>
</dbReference>
<evidence type="ECO:0000256" key="5">
    <source>
        <dbReference type="SAM" id="SignalP"/>
    </source>
</evidence>
<dbReference type="GO" id="GO:0033765">
    <property type="term" value="F:steroid dehydrogenase activity, acting on the CH-CH group of donors"/>
    <property type="evidence" value="ECO:0007669"/>
    <property type="project" value="UniProtKB-ARBA"/>
</dbReference>
<evidence type="ECO:0000256" key="2">
    <source>
        <dbReference type="ARBA" id="ARBA00022630"/>
    </source>
</evidence>
<dbReference type="InterPro" id="IPR027477">
    <property type="entry name" value="Succ_DH/fumarate_Rdtase_cat_sf"/>
</dbReference>